<dbReference type="Gene3D" id="2.40.50.140">
    <property type="entry name" value="Nucleic acid-binding proteins"/>
    <property type="match status" value="1"/>
</dbReference>
<dbReference type="RefSeq" id="WP_036434309.1">
    <property type="nucleotide sequence ID" value="NZ_LR215039.1"/>
</dbReference>
<evidence type="ECO:0000256" key="1">
    <source>
        <dbReference type="ARBA" id="ARBA00022555"/>
    </source>
</evidence>
<dbReference type="NCBIfam" id="NF045867">
    <property type="entry name" value="PheT_Nterm_rel"/>
    <property type="match status" value="1"/>
</dbReference>
<evidence type="ECO:0000256" key="2">
    <source>
        <dbReference type="ARBA" id="ARBA00022884"/>
    </source>
</evidence>
<keyword evidence="1 3" id="KW-0820">tRNA-binding</keyword>
<sequence>MIIVHKLSDKFANCAILTIDSQVKITNKISDGNWHFFVDQNNNVHSINVFDDQEILQSSTRVFSILPKFLEEKIQNKAKALDLIIKSTAKFVYAEVSQREVHPKSDKLFVLKLNLGNEEIQVVTNTLTSTVGSVLVVALPGAITASGLEIIPGKMLDVPSNGMLIGYATLGIEQEGLIFGTKEQIGKEFNF</sequence>
<evidence type="ECO:0000259" key="4">
    <source>
        <dbReference type="PROSITE" id="PS50886"/>
    </source>
</evidence>
<dbReference type="EC" id="6.1.1.20" evidence="5"/>
<evidence type="ECO:0000313" key="6">
    <source>
        <dbReference type="Proteomes" id="UP000289497"/>
    </source>
</evidence>
<dbReference type="OrthoDB" id="398650at2"/>
<dbReference type="GO" id="GO:0000049">
    <property type="term" value="F:tRNA binding"/>
    <property type="evidence" value="ECO:0007669"/>
    <property type="project" value="UniProtKB-UniRule"/>
</dbReference>
<feature type="domain" description="TRNA-binding" evidence="4">
    <location>
        <begin position="85"/>
        <end position="190"/>
    </location>
</feature>
<dbReference type="InterPro" id="IPR037154">
    <property type="entry name" value="YtpR-like_sf"/>
</dbReference>
<dbReference type="Gene3D" id="3.30.1940.10">
    <property type="entry name" value="YtpR-like"/>
    <property type="match status" value="1"/>
</dbReference>
<protein>
    <submittedName>
        <fullName evidence="5">Phenylalanyl-tRNA synthetase subunit beta</fullName>
        <ecNumber evidence="5">6.1.1.20</ecNumber>
    </submittedName>
</protein>
<dbReference type="KEGG" id="mcou:NCTC10179_00665"/>
<reference evidence="5 6" key="1">
    <citation type="submission" date="2019-01" db="EMBL/GenBank/DDBJ databases">
        <authorList>
            <consortium name="Pathogen Informatics"/>
        </authorList>
    </citation>
    <scope>NUCLEOTIDE SEQUENCE [LARGE SCALE GENOMIC DNA]</scope>
    <source>
        <strain evidence="5 6">NCTC10179</strain>
    </source>
</reference>
<dbReference type="EMBL" id="LR215039">
    <property type="protein sequence ID" value="VEU76479.1"/>
    <property type="molecule type" value="Genomic_DNA"/>
</dbReference>
<accession>A0A449B7D1</accession>
<keyword evidence="5" id="KW-0030">Aminoacyl-tRNA synthetase</keyword>
<organism evidence="5 6">
    <name type="scientific">Mycoplasmopsis columboralis</name>
    <dbReference type="NCBI Taxonomy" id="171282"/>
    <lineage>
        <taxon>Bacteria</taxon>
        <taxon>Bacillati</taxon>
        <taxon>Mycoplasmatota</taxon>
        <taxon>Mycoplasmoidales</taxon>
        <taxon>Metamycoplasmataceae</taxon>
        <taxon>Mycoplasmopsis</taxon>
    </lineage>
</organism>
<keyword evidence="5" id="KW-0436">Ligase</keyword>
<proteinExistence type="predicted"/>
<name>A0A449B7D1_9BACT</name>
<dbReference type="SUPFAM" id="SSF50249">
    <property type="entry name" value="Nucleic acid-binding proteins"/>
    <property type="match status" value="1"/>
</dbReference>
<dbReference type="Pfam" id="PF01588">
    <property type="entry name" value="tRNA_bind"/>
    <property type="match status" value="1"/>
</dbReference>
<keyword evidence="6" id="KW-1185">Reference proteome</keyword>
<dbReference type="Proteomes" id="UP000289497">
    <property type="component" value="Chromosome"/>
</dbReference>
<evidence type="ECO:0000256" key="3">
    <source>
        <dbReference type="PROSITE-ProRule" id="PRU00209"/>
    </source>
</evidence>
<dbReference type="PROSITE" id="PS50886">
    <property type="entry name" value="TRBD"/>
    <property type="match status" value="1"/>
</dbReference>
<gene>
    <name evidence="5" type="ORF">NCTC10179_00665</name>
</gene>
<dbReference type="InterPro" id="IPR012340">
    <property type="entry name" value="NA-bd_OB-fold"/>
</dbReference>
<dbReference type="GO" id="GO:0004826">
    <property type="term" value="F:phenylalanine-tRNA ligase activity"/>
    <property type="evidence" value="ECO:0007669"/>
    <property type="project" value="UniProtKB-EC"/>
</dbReference>
<keyword evidence="2 3" id="KW-0694">RNA-binding</keyword>
<evidence type="ECO:0000313" key="5">
    <source>
        <dbReference type="EMBL" id="VEU76479.1"/>
    </source>
</evidence>
<dbReference type="InterPro" id="IPR002547">
    <property type="entry name" value="tRNA-bd_dom"/>
</dbReference>
<dbReference type="AlphaFoldDB" id="A0A449B7D1"/>